<gene>
    <name evidence="2" type="ORF">B0H99_105106</name>
</gene>
<accession>A0A2P8H288</accession>
<keyword evidence="1" id="KW-0812">Transmembrane</keyword>
<protein>
    <submittedName>
        <fullName evidence="2">Uncharacterized protein</fullName>
    </submittedName>
</protein>
<name>A0A2P8H288_9BACL</name>
<keyword evidence="1" id="KW-0472">Membrane</keyword>
<sequence>MEMIMDNKRLPLIICVTLVLGFSCASLSARYEFLYLMVTALIIEVFIFDEDRKLNMWKYFAANLLLLFSIFSLFTFM</sequence>
<reference evidence="2 3" key="1">
    <citation type="submission" date="2018-03" db="EMBL/GenBank/DDBJ databases">
        <title>Genomic Encyclopedia of Type Strains, Phase III (KMG-III): the genomes of soil and plant-associated and newly described type strains.</title>
        <authorList>
            <person name="Whitman W."/>
        </authorList>
    </citation>
    <scope>NUCLEOTIDE SEQUENCE [LARGE SCALE GENOMIC DNA]</scope>
    <source>
        <strain evidence="2 3">CGMCC 1.12259</strain>
    </source>
</reference>
<dbReference type="AlphaFoldDB" id="A0A2P8H288"/>
<keyword evidence="1" id="KW-1133">Transmembrane helix</keyword>
<organism evidence="2 3">
    <name type="scientific">Planomicrobium soli</name>
    <dbReference type="NCBI Taxonomy" id="1176648"/>
    <lineage>
        <taxon>Bacteria</taxon>
        <taxon>Bacillati</taxon>
        <taxon>Bacillota</taxon>
        <taxon>Bacilli</taxon>
        <taxon>Bacillales</taxon>
        <taxon>Caryophanaceae</taxon>
        <taxon>Planomicrobium</taxon>
    </lineage>
</organism>
<dbReference type="EMBL" id="PYAT01000005">
    <property type="protein sequence ID" value="PSL40329.1"/>
    <property type="molecule type" value="Genomic_DNA"/>
</dbReference>
<evidence type="ECO:0000313" key="3">
    <source>
        <dbReference type="Proteomes" id="UP000242682"/>
    </source>
</evidence>
<evidence type="ECO:0000313" key="2">
    <source>
        <dbReference type="EMBL" id="PSL40329.1"/>
    </source>
</evidence>
<dbReference type="RefSeq" id="WP_106533116.1">
    <property type="nucleotide sequence ID" value="NZ_PYAT01000005.1"/>
</dbReference>
<proteinExistence type="predicted"/>
<dbReference type="OrthoDB" id="2455194at2"/>
<comment type="caution">
    <text evidence="2">The sequence shown here is derived from an EMBL/GenBank/DDBJ whole genome shotgun (WGS) entry which is preliminary data.</text>
</comment>
<feature type="transmembrane region" description="Helical" evidence="1">
    <location>
        <begin position="56"/>
        <end position="76"/>
    </location>
</feature>
<evidence type="ECO:0000256" key="1">
    <source>
        <dbReference type="SAM" id="Phobius"/>
    </source>
</evidence>
<keyword evidence="3" id="KW-1185">Reference proteome</keyword>
<dbReference type="Proteomes" id="UP000242682">
    <property type="component" value="Unassembled WGS sequence"/>
</dbReference>